<dbReference type="Pfam" id="PF00043">
    <property type="entry name" value="GST_C"/>
    <property type="match status" value="1"/>
</dbReference>
<dbReference type="CDD" id="cd03057">
    <property type="entry name" value="GST_N_Beta"/>
    <property type="match status" value="1"/>
</dbReference>
<dbReference type="Proteomes" id="UP000030063">
    <property type="component" value="Unassembled WGS sequence"/>
</dbReference>
<dbReference type="AlphaFoldDB" id="A0A0A1YN50"/>
<keyword evidence="4" id="KW-1185">Reference proteome</keyword>
<dbReference type="InterPro" id="IPR010987">
    <property type="entry name" value="Glutathione-S-Trfase_C-like"/>
</dbReference>
<dbReference type="InterPro" id="IPR036249">
    <property type="entry name" value="Thioredoxin-like_sf"/>
</dbReference>
<organism evidence="3 4">
    <name type="scientific">Pseudomonas taeanensis MS-3</name>
    <dbReference type="NCBI Taxonomy" id="1395571"/>
    <lineage>
        <taxon>Bacteria</taxon>
        <taxon>Pseudomonadati</taxon>
        <taxon>Pseudomonadota</taxon>
        <taxon>Gammaproteobacteria</taxon>
        <taxon>Pseudomonadales</taxon>
        <taxon>Pseudomonadaceae</taxon>
        <taxon>Pseudomonas</taxon>
    </lineage>
</organism>
<dbReference type="PROSITE" id="PS50405">
    <property type="entry name" value="GST_CTER"/>
    <property type="match status" value="1"/>
</dbReference>
<evidence type="ECO:0000313" key="4">
    <source>
        <dbReference type="Proteomes" id="UP000030063"/>
    </source>
</evidence>
<evidence type="ECO:0000259" key="1">
    <source>
        <dbReference type="PROSITE" id="PS50404"/>
    </source>
</evidence>
<feature type="domain" description="GST C-terminal" evidence="2">
    <location>
        <begin position="87"/>
        <end position="202"/>
    </location>
</feature>
<dbReference type="Gene3D" id="3.40.30.10">
    <property type="entry name" value="Glutaredoxin"/>
    <property type="match status" value="1"/>
</dbReference>
<evidence type="ECO:0000259" key="2">
    <source>
        <dbReference type="PROSITE" id="PS50405"/>
    </source>
</evidence>
<dbReference type="InterPro" id="IPR036282">
    <property type="entry name" value="Glutathione-S-Trfase_C_sf"/>
</dbReference>
<dbReference type="InterPro" id="IPR040079">
    <property type="entry name" value="Glutathione_S-Trfase"/>
</dbReference>
<dbReference type="SUPFAM" id="SSF47616">
    <property type="entry name" value="GST C-terminal domain-like"/>
    <property type="match status" value="1"/>
</dbReference>
<accession>A0A0A1YN50</accession>
<dbReference type="NCBIfam" id="NF007831">
    <property type="entry name" value="PRK10542.1"/>
    <property type="match status" value="1"/>
</dbReference>
<dbReference type="CDD" id="cd03188">
    <property type="entry name" value="GST_C_Beta"/>
    <property type="match status" value="1"/>
</dbReference>
<dbReference type="SFLD" id="SFLDG00358">
    <property type="entry name" value="Main_(cytGST)"/>
    <property type="match status" value="1"/>
</dbReference>
<dbReference type="PANTHER" id="PTHR44051">
    <property type="entry name" value="GLUTATHIONE S-TRANSFERASE-RELATED"/>
    <property type="match status" value="1"/>
</dbReference>
<dbReference type="Pfam" id="PF13409">
    <property type="entry name" value="GST_N_2"/>
    <property type="match status" value="1"/>
</dbReference>
<protein>
    <submittedName>
        <fullName evidence="3">Glutathione S-transferase</fullName>
    </submittedName>
</protein>
<sequence length="202" mass="22464">MKLYYTPGACSLAVHIVLHETGLPFSLERVDLSKHETEQTIDFYRINPKGAVPVLELDDGTRLTEGPVICQYLCDLAGRPDLMPEAGDMARYRVMEWQNYITSELHKTAGALFNPALQAEAREQFADAVVKKFAWVSQQLRGKKYLTGEVFTAADAYLFVIASWAPYLKFDLGGCSELQAFMQRVGERPAVQAALNAEGLLG</sequence>
<dbReference type="EMBL" id="AWSQ01000001">
    <property type="protein sequence ID" value="KFX70516.1"/>
    <property type="molecule type" value="Genomic_DNA"/>
</dbReference>
<name>A0A0A1YN50_9PSED</name>
<dbReference type="OrthoDB" id="8772754at2"/>
<dbReference type="RefSeq" id="WP_025163331.1">
    <property type="nucleotide sequence ID" value="NZ_AWSQ01000001.1"/>
</dbReference>
<dbReference type="SUPFAM" id="SSF52833">
    <property type="entry name" value="Thioredoxin-like"/>
    <property type="match status" value="1"/>
</dbReference>
<dbReference type="SFLD" id="SFLDS00019">
    <property type="entry name" value="Glutathione_Transferase_(cytos"/>
    <property type="match status" value="1"/>
</dbReference>
<dbReference type="PANTHER" id="PTHR44051:SF8">
    <property type="entry name" value="GLUTATHIONE S-TRANSFERASE GSTA"/>
    <property type="match status" value="1"/>
</dbReference>
<dbReference type="GO" id="GO:0016740">
    <property type="term" value="F:transferase activity"/>
    <property type="evidence" value="ECO:0007669"/>
    <property type="project" value="UniProtKB-KW"/>
</dbReference>
<dbReference type="Gene3D" id="1.20.1050.10">
    <property type="match status" value="1"/>
</dbReference>
<dbReference type="eggNOG" id="COG0625">
    <property type="taxonomic scope" value="Bacteria"/>
</dbReference>
<dbReference type="SFLD" id="SFLDG01150">
    <property type="entry name" value="Main.1:_Beta-like"/>
    <property type="match status" value="1"/>
</dbReference>
<evidence type="ECO:0000313" key="3">
    <source>
        <dbReference type="EMBL" id="KFX70516.1"/>
    </source>
</evidence>
<proteinExistence type="predicted"/>
<keyword evidence="3" id="KW-0808">Transferase</keyword>
<dbReference type="InterPro" id="IPR004046">
    <property type="entry name" value="GST_C"/>
</dbReference>
<dbReference type="InterPro" id="IPR004045">
    <property type="entry name" value="Glutathione_S-Trfase_N"/>
</dbReference>
<feature type="domain" description="GST N-terminal" evidence="1">
    <location>
        <begin position="1"/>
        <end position="81"/>
    </location>
</feature>
<gene>
    <name evidence="3" type="ORF">TMS3_0100830</name>
</gene>
<dbReference type="PROSITE" id="PS50404">
    <property type="entry name" value="GST_NTER"/>
    <property type="match status" value="1"/>
</dbReference>
<reference evidence="3 4" key="1">
    <citation type="journal article" date="2014" name="Genome Announc.">
        <title>Draft Genome Sequence of Petroleum Oil-Degrading Marine Bacterium Pseudomonas taeanensis Strain MS-3, Isolated from a Crude Oil-Contaminated Seashore.</title>
        <authorList>
            <person name="Lee S.Y."/>
            <person name="Kim S.H."/>
            <person name="Lee D.G."/>
            <person name="Shin S."/>
            <person name="Yun S.H."/>
            <person name="Choi C.W."/>
            <person name="Chung Y.H."/>
            <person name="Choi J.S."/>
            <person name="Kahng H.Y."/>
            <person name="Kim S.I."/>
        </authorList>
    </citation>
    <scope>NUCLEOTIDE SEQUENCE [LARGE SCALE GENOMIC DNA]</scope>
    <source>
        <strain evidence="3 4">MS-3</strain>
    </source>
</reference>
<dbReference type="STRING" id="1395571.TMS3_0100830"/>
<comment type="caution">
    <text evidence="3">The sequence shown here is derived from an EMBL/GenBank/DDBJ whole genome shotgun (WGS) entry which is preliminary data.</text>
</comment>